<organism evidence="2 3">
    <name type="scientific">Neptunomonas marina</name>
    <dbReference type="NCBI Taxonomy" id="1815562"/>
    <lineage>
        <taxon>Bacteria</taxon>
        <taxon>Pseudomonadati</taxon>
        <taxon>Pseudomonadota</taxon>
        <taxon>Gammaproteobacteria</taxon>
        <taxon>Oceanospirillales</taxon>
        <taxon>Oceanospirillaceae</taxon>
        <taxon>Neptunomonas</taxon>
    </lineage>
</organism>
<evidence type="ECO:0000313" key="2">
    <source>
        <dbReference type="EMBL" id="RVU29956.1"/>
    </source>
</evidence>
<gene>
    <name evidence="2" type="ORF">EOE65_12880</name>
</gene>
<dbReference type="EMBL" id="SACQ01000006">
    <property type="protein sequence ID" value="RVU29956.1"/>
    <property type="molecule type" value="Genomic_DNA"/>
</dbReference>
<accession>A0A437Q668</accession>
<protein>
    <submittedName>
        <fullName evidence="2">Uncharacterized protein</fullName>
    </submittedName>
</protein>
<name>A0A437Q668_9GAMM</name>
<keyword evidence="1" id="KW-1133">Transmembrane helix</keyword>
<comment type="caution">
    <text evidence="2">The sequence shown here is derived from an EMBL/GenBank/DDBJ whole genome shotgun (WGS) entry which is preliminary data.</text>
</comment>
<keyword evidence="3" id="KW-1185">Reference proteome</keyword>
<feature type="transmembrane region" description="Helical" evidence="1">
    <location>
        <begin position="90"/>
        <end position="112"/>
    </location>
</feature>
<sequence length="258" mass="29449">MDWTWKNIADKTLNAITFSAEKLTQLLCLILQKLRPFLSAMSGPIRQRIVNAALLIKSSQRIFNVIATAFFLMTLISGVIWAMGKDIEPIAFTLSMLASAFFGMPHLAEFIVPSRKAVKDMTHNELLELVKTSDPKNEWQGISNDWVSEVFLKEDPRLRFRAKYSDEGVQNEDYKDPWANNHPDPRATGYWYDLFYDGNLIQRFVLVAVDGARAEIPAPDWQTGKITKMHYQVALINDSLGTVDEYIRRSSLEVDLDS</sequence>
<dbReference type="Proteomes" id="UP000282818">
    <property type="component" value="Unassembled WGS sequence"/>
</dbReference>
<dbReference type="RefSeq" id="WP_127694741.1">
    <property type="nucleotide sequence ID" value="NZ_SACQ01000006.1"/>
</dbReference>
<evidence type="ECO:0000313" key="3">
    <source>
        <dbReference type="Proteomes" id="UP000282818"/>
    </source>
</evidence>
<keyword evidence="1" id="KW-0472">Membrane</keyword>
<keyword evidence="1" id="KW-0812">Transmembrane</keyword>
<reference evidence="2 3" key="1">
    <citation type="submission" date="2019-01" db="EMBL/GenBank/DDBJ databases">
        <authorList>
            <person name="Chen W.-M."/>
        </authorList>
    </citation>
    <scope>NUCLEOTIDE SEQUENCE [LARGE SCALE GENOMIC DNA]</scope>
    <source>
        <strain evidence="2 3">HPM-16</strain>
    </source>
</reference>
<proteinExistence type="predicted"/>
<evidence type="ECO:0000256" key="1">
    <source>
        <dbReference type="SAM" id="Phobius"/>
    </source>
</evidence>
<feature type="transmembrane region" description="Helical" evidence="1">
    <location>
        <begin position="62"/>
        <end position="84"/>
    </location>
</feature>
<dbReference type="AlphaFoldDB" id="A0A437Q668"/>